<dbReference type="Proteomes" id="UP000192678">
    <property type="component" value="Unassembled WGS sequence"/>
</dbReference>
<reference evidence="2 3" key="1">
    <citation type="submission" date="2017-04" db="EMBL/GenBank/DDBJ databases">
        <authorList>
            <person name="Afonso C.L."/>
            <person name="Miller P.J."/>
            <person name="Scott M.A."/>
            <person name="Spackman E."/>
            <person name="Goraichik I."/>
            <person name="Dimitrov K.M."/>
            <person name="Suarez D.L."/>
            <person name="Swayne D.E."/>
        </authorList>
    </citation>
    <scope>NUCLEOTIDE SEQUENCE [LARGE SCALE GENOMIC DNA]</scope>
    <source>
        <strain evidence="2 3">DSM 19625</strain>
    </source>
</reference>
<dbReference type="EMBL" id="FWYB01000015">
    <property type="protein sequence ID" value="SMD12750.1"/>
    <property type="molecule type" value="Genomic_DNA"/>
</dbReference>
<accession>A0A1W2ESQ3</accession>
<gene>
    <name evidence="2" type="ORF">SAMN04488101_11596</name>
</gene>
<dbReference type="AlphaFoldDB" id="A0A1W2ESQ3"/>
<organism evidence="2 3">
    <name type="scientific">Pedobacter nyackensis</name>
    <dbReference type="NCBI Taxonomy" id="475255"/>
    <lineage>
        <taxon>Bacteria</taxon>
        <taxon>Pseudomonadati</taxon>
        <taxon>Bacteroidota</taxon>
        <taxon>Sphingobacteriia</taxon>
        <taxon>Sphingobacteriales</taxon>
        <taxon>Sphingobacteriaceae</taxon>
        <taxon>Pedobacter</taxon>
    </lineage>
</organism>
<dbReference type="PROSITE" id="PS51257">
    <property type="entry name" value="PROKAR_LIPOPROTEIN"/>
    <property type="match status" value="1"/>
</dbReference>
<name>A0A1W2ESQ3_9SPHI</name>
<dbReference type="STRING" id="475255.SAMN04488101_11596"/>
<protein>
    <submittedName>
        <fullName evidence="2">Uncharacterized protein</fullName>
    </submittedName>
</protein>
<feature type="signal peptide" evidence="1">
    <location>
        <begin position="1"/>
        <end position="15"/>
    </location>
</feature>
<proteinExistence type="predicted"/>
<evidence type="ECO:0000313" key="3">
    <source>
        <dbReference type="Proteomes" id="UP000192678"/>
    </source>
</evidence>
<feature type="chain" id="PRO_5012145060" evidence="1">
    <location>
        <begin position="16"/>
        <end position="101"/>
    </location>
</feature>
<dbReference type="OrthoDB" id="1447689at2"/>
<evidence type="ECO:0000256" key="1">
    <source>
        <dbReference type="SAM" id="SignalP"/>
    </source>
</evidence>
<evidence type="ECO:0000313" key="2">
    <source>
        <dbReference type="EMBL" id="SMD12750.1"/>
    </source>
</evidence>
<dbReference type="RefSeq" id="WP_084291465.1">
    <property type="nucleotide sequence ID" value="NZ_FWYB01000015.1"/>
</dbReference>
<keyword evidence="1" id="KW-0732">Signal</keyword>
<keyword evidence="3" id="KW-1185">Reference proteome</keyword>
<sequence length="101" mass="10659">MRRIVLLLVVGLAIAGCTAVKPGAGKSEVTLSGKLNPMGMSTFQYGTHLLNTGKQMYALKSSKVDLKAHEGKDVIVKGVKVAGYPVDGGPDFIDVQEISNK</sequence>